<dbReference type="PANTHER" id="PTHR37540:SF10">
    <property type="entry name" value="SIGMA-70 REGION 2 FAMILY PROTEIN"/>
    <property type="match status" value="1"/>
</dbReference>
<feature type="region of interest" description="Disordered" evidence="1">
    <location>
        <begin position="1"/>
        <end position="118"/>
    </location>
</feature>
<keyword evidence="3" id="KW-1185">Reference proteome</keyword>
<organism evidence="2 3">
    <name type="scientific">Elaphomyces granulatus</name>
    <dbReference type="NCBI Taxonomy" id="519963"/>
    <lineage>
        <taxon>Eukaryota</taxon>
        <taxon>Fungi</taxon>
        <taxon>Dikarya</taxon>
        <taxon>Ascomycota</taxon>
        <taxon>Pezizomycotina</taxon>
        <taxon>Eurotiomycetes</taxon>
        <taxon>Eurotiomycetidae</taxon>
        <taxon>Eurotiales</taxon>
        <taxon>Elaphomycetaceae</taxon>
        <taxon>Elaphomyces</taxon>
    </lineage>
</organism>
<feature type="compositionally biased region" description="Basic and acidic residues" evidence="1">
    <location>
        <begin position="95"/>
        <end position="104"/>
    </location>
</feature>
<protein>
    <recommendedName>
        <fullName evidence="4">Sigma-70 region 2 family protein</fullName>
    </recommendedName>
</protein>
<feature type="compositionally biased region" description="Basic residues" evidence="1">
    <location>
        <begin position="71"/>
        <end position="82"/>
    </location>
</feature>
<feature type="compositionally biased region" description="Basic and acidic residues" evidence="1">
    <location>
        <begin position="47"/>
        <end position="67"/>
    </location>
</feature>
<reference evidence="2 3" key="1">
    <citation type="journal article" date="2015" name="Environ. Microbiol.">
        <title>Metagenome sequence of Elaphomyces granulatus from sporocarp tissue reveals Ascomycota ectomycorrhizal fingerprints of genome expansion and a Proteobacteria-rich microbiome.</title>
        <authorList>
            <person name="Quandt C.A."/>
            <person name="Kohler A."/>
            <person name="Hesse C.N."/>
            <person name="Sharpton T.J."/>
            <person name="Martin F."/>
            <person name="Spatafora J.W."/>
        </authorList>
    </citation>
    <scope>NUCLEOTIDE SEQUENCE [LARGE SCALE GENOMIC DNA]</scope>
    <source>
        <strain evidence="2 3">OSC145934</strain>
    </source>
</reference>
<name>A0A232LZJ7_9EURO</name>
<sequence length="692" mass="77719">MSNPTGTRSVGGGASKTGQRQWQFIDASRDSATNLTQVKRHVMQEYMRQKRQDTQNRDGNGDGDRGPQRPTQKRRPRQKKPQPPKPAGMPSARTQGDKNLEDRPAGGSELLGSQEPEIQDAQVDDDVEEIIRPFPPGTCLERADMFSVRNDLSLPYRDFAEADVFPSLPSFPHPLDQASNSDVSSSFTPFSGFNSDSPDLGSLSSWSSVASPLMHSPPQTILSAARTDPFESLPLQLSPEDKRLFDFYVNEMPACSYGSHFRSKRAHNWYTEVFVPEGMKGAVTFVNTILVHAANTWAWVRNEEETQDTLVYRGRAISMLNQHLLENQYDISDVAITACMSAAALEDFDPRPGHKEISWIHMRAARQMIRNRGGPVAFENTKLAMLINWQDYILAGYETHGPSFYFEHDPSFPPIAAELFPSVLSQLPSPPCSEPSVSPGRTRSPSPRASSRGRFPLNPRQEVMLQCEELINFLKRCEQLALNRQGSVSEALAPTLHSSFQKNSMLYQILASPASERFTPSGNRKQFVARLASLMMLNAAFWDYRSSIFRTETFLSNLIFKMLDSEVDTSGSLEALLQILLSCKDGIDESQIDLLSMPLVPGSSPENRQTPDFSQYSPTATSPFARPWFVGRMLKISKRLCFESWMHVNEILFSCLTLQIQNPQVPSWENELRREIMAAPLTSYVMPSLERC</sequence>
<accession>A0A232LZJ7</accession>
<evidence type="ECO:0008006" key="4">
    <source>
        <dbReference type="Google" id="ProtNLM"/>
    </source>
</evidence>
<feature type="region of interest" description="Disordered" evidence="1">
    <location>
        <begin position="430"/>
        <end position="455"/>
    </location>
</feature>
<dbReference type="InterPro" id="IPR021858">
    <property type="entry name" value="Fun_TF"/>
</dbReference>
<gene>
    <name evidence="2" type="ORF">Egran_02993</name>
</gene>
<dbReference type="PANTHER" id="PTHR37540">
    <property type="entry name" value="TRANSCRIPTION FACTOR (ACR-2), PUTATIVE-RELATED-RELATED"/>
    <property type="match status" value="1"/>
</dbReference>
<dbReference type="Pfam" id="PF11951">
    <property type="entry name" value="Fungal_trans_2"/>
    <property type="match status" value="1"/>
</dbReference>
<dbReference type="EMBL" id="NPHW01003631">
    <property type="protein sequence ID" value="OXV09247.1"/>
    <property type="molecule type" value="Genomic_DNA"/>
</dbReference>
<feature type="compositionally biased region" description="Low complexity" evidence="1">
    <location>
        <begin position="434"/>
        <end position="455"/>
    </location>
</feature>
<evidence type="ECO:0000313" key="2">
    <source>
        <dbReference type="EMBL" id="OXV09247.1"/>
    </source>
</evidence>
<comment type="caution">
    <text evidence="2">The sequence shown here is derived from an EMBL/GenBank/DDBJ whole genome shotgun (WGS) entry which is preliminary data.</text>
</comment>
<evidence type="ECO:0000256" key="1">
    <source>
        <dbReference type="SAM" id="MobiDB-lite"/>
    </source>
</evidence>
<proteinExistence type="predicted"/>
<dbReference type="OrthoDB" id="4158087at2759"/>
<dbReference type="Proteomes" id="UP000243515">
    <property type="component" value="Unassembled WGS sequence"/>
</dbReference>
<dbReference type="AlphaFoldDB" id="A0A232LZJ7"/>
<evidence type="ECO:0000313" key="3">
    <source>
        <dbReference type="Proteomes" id="UP000243515"/>
    </source>
</evidence>